<feature type="compositionally biased region" description="Polar residues" evidence="1">
    <location>
        <begin position="201"/>
        <end position="223"/>
    </location>
</feature>
<comment type="caution">
    <text evidence="2">The sequence shown here is derived from an EMBL/GenBank/DDBJ whole genome shotgun (WGS) entry which is preliminary data.</text>
</comment>
<keyword evidence="3" id="KW-1185">Reference proteome</keyword>
<dbReference type="EMBL" id="LSSN01001401">
    <property type="protein sequence ID" value="OMJ19779.1"/>
    <property type="molecule type" value="Genomic_DNA"/>
</dbReference>
<gene>
    <name evidence="2" type="ORF">AYI70_g4522</name>
</gene>
<dbReference type="AlphaFoldDB" id="A0A1R1XYY7"/>
<protein>
    <submittedName>
        <fullName evidence="2">Uncharacterized protein</fullName>
    </submittedName>
</protein>
<evidence type="ECO:0000256" key="1">
    <source>
        <dbReference type="SAM" id="MobiDB-lite"/>
    </source>
</evidence>
<accession>A0A1R1XYY7</accession>
<feature type="region of interest" description="Disordered" evidence="1">
    <location>
        <begin position="132"/>
        <end position="239"/>
    </location>
</feature>
<dbReference type="STRING" id="133412.A0A1R1XYY7"/>
<dbReference type="Proteomes" id="UP000187283">
    <property type="component" value="Unassembled WGS sequence"/>
</dbReference>
<reference evidence="2 3" key="1">
    <citation type="submission" date="2017-01" db="EMBL/GenBank/DDBJ databases">
        <authorList>
            <person name="Mah S.A."/>
            <person name="Swanson W.J."/>
            <person name="Moy G.W."/>
            <person name="Vacquier V.D."/>
        </authorList>
    </citation>
    <scope>NUCLEOTIDE SEQUENCE [LARGE SCALE GENOMIC DNA]</scope>
    <source>
        <strain evidence="2 3">GSMNP</strain>
    </source>
</reference>
<feature type="compositionally biased region" description="Polar residues" evidence="1">
    <location>
        <begin position="132"/>
        <end position="145"/>
    </location>
</feature>
<dbReference type="OrthoDB" id="2507140at2759"/>
<feature type="compositionally biased region" description="Basic and acidic residues" evidence="1">
    <location>
        <begin position="224"/>
        <end position="234"/>
    </location>
</feature>
<sequence>MNKSKHIASFYQVLIKPHFEKEKKTKVNKMKLLAVFTFALSASAANIYTTCDAQPVFNECIERQNTMMDQRCDMNDYSCQCYWYDQIATCYSVCSEDLTKVDSYKLVIQQRTLACSKADALKKAIEATAVKSQVPATAKAPTSSGYPKPTNVDSSKNNKNSNNDKIDDGQAFIQSPPQSTRVSDDYKLNTNNQVEDGKIGSNVSVKGNSAPQASSSQGSNNYSKNEKAISESKSSDSSINKNSILSTLAAISFIGLTSLFI</sequence>
<feature type="compositionally biased region" description="Low complexity" evidence="1">
    <location>
        <begin position="151"/>
        <end position="161"/>
    </location>
</feature>
<proteinExistence type="predicted"/>
<feature type="compositionally biased region" description="Polar residues" evidence="1">
    <location>
        <begin position="172"/>
        <end position="181"/>
    </location>
</feature>
<evidence type="ECO:0000313" key="3">
    <source>
        <dbReference type="Proteomes" id="UP000187283"/>
    </source>
</evidence>
<evidence type="ECO:0000313" key="2">
    <source>
        <dbReference type="EMBL" id="OMJ19779.1"/>
    </source>
</evidence>
<organism evidence="2 3">
    <name type="scientific">Smittium culicis</name>
    <dbReference type="NCBI Taxonomy" id="133412"/>
    <lineage>
        <taxon>Eukaryota</taxon>
        <taxon>Fungi</taxon>
        <taxon>Fungi incertae sedis</taxon>
        <taxon>Zoopagomycota</taxon>
        <taxon>Kickxellomycotina</taxon>
        <taxon>Harpellomycetes</taxon>
        <taxon>Harpellales</taxon>
        <taxon>Legeriomycetaceae</taxon>
        <taxon>Smittium</taxon>
    </lineage>
</organism>
<name>A0A1R1XYY7_9FUNG</name>